<sequence>MDLSHQLDAIHKLGILRSLNQPNQRRRPTTLEDSFEQFSSEEINLLFGTTSNSDPSHLDPFLSEYPTSAKSTSPHGQQQGVPNSRTDYFEQEDMFTPLISPAMTPSFTFQGQPKQNHPPSMPLDLSPLSSPAIMAHMDGHPHEREASSRSVSFDQYSNYMSAEQICEQYEQLELAKKMITRKLSALQRQQDQMPSSPPIADPVPERKLSESMQMPLSGNGPSPFSVTAPVSPPVDPMQLEPVTPASLMNLSNRSSSSTPCHKSSKPAAATVAPSISEPQSSRRRTLTIPRAARKESRPSPLKKQRRESAGATMNHHASPRALKPLLISPTLAPSPSDTVRLDAERILATRSNYQNLMEGKAAALGIAFSPHIKSGLEVRRTAHKAAEQKRRDSLKEWFDRLRREVEEGYVKQKAGLVAKVSREQQNEVEVASSSNKPSDSQEDEDAEANGLKPLSKVLLLRYAYEYISTLKETVEKGEDRIKKLEEENKQLKESKGQCTDKQ</sequence>
<accession>A0A8H7ERK9</accession>
<evidence type="ECO:0000256" key="1">
    <source>
        <dbReference type="SAM" id="Coils"/>
    </source>
</evidence>
<dbReference type="EMBL" id="JABAYA010000022">
    <property type="protein sequence ID" value="KAF7729746.1"/>
    <property type="molecule type" value="Genomic_DNA"/>
</dbReference>
<dbReference type="Gene3D" id="4.10.280.10">
    <property type="entry name" value="Helix-loop-helix DNA-binding domain"/>
    <property type="match status" value="1"/>
</dbReference>
<dbReference type="GO" id="GO:0046983">
    <property type="term" value="F:protein dimerization activity"/>
    <property type="evidence" value="ECO:0007669"/>
    <property type="project" value="InterPro"/>
</dbReference>
<evidence type="ECO:0000256" key="2">
    <source>
        <dbReference type="SAM" id="MobiDB-lite"/>
    </source>
</evidence>
<dbReference type="Pfam" id="PF00010">
    <property type="entry name" value="HLH"/>
    <property type="match status" value="1"/>
</dbReference>
<dbReference type="InterPro" id="IPR011598">
    <property type="entry name" value="bHLH_dom"/>
</dbReference>
<evidence type="ECO:0000313" key="4">
    <source>
        <dbReference type="EMBL" id="KAF7729746.1"/>
    </source>
</evidence>
<protein>
    <recommendedName>
        <fullName evidence="3">BHLH domain-containing protein</fullName>
    </recommendedName>
</protein>
<evidence type="ECO:0000259" key="3">
    <source>
        <dbReference type="PROSITE" id="PS50888"/>
    </source>
</evidence>
<comment type="caution">
    <text evidence="4">The sequence shown here is derived from an EMBL/GenBank/DDBJ whole genome shotgun (WGS) entry which is preliminary data.</text>
</comment>
<feature type="compositionally biased region" description="Low complexity" evidence="2">
    <location>
        <begin position="246"/>
        <end position="261"/>
    </location>
</feature>
<dbReference type="OrthoDB" id="5344169at2759"/>
<feature type="region of interest" description="Disordered" evidence="2">
    <location>
        <begin position="210"/>
        <end position="321"/>
    </location>
</feature>
<dbReference type="InterPro" id="IPR036638">
    <property type="entry name" value="HLH_DNA-bd_sf"/>
</dbReference>
<keyword evidence="1" id="KW-0175">Coiled coil</keyword>
<dbReference type="AlphaFoldDB" id="A0A8H7ERK9"/>
<feature type="coiled-coil region" evidence="1">
    <location>
        <begin position="467"/>
        <end position="501"/>
    </location>
</feature>
<feature type="compositionally biased region" description="Polar residues" evidence="2">
    <location>
        <begin position="65"/>
        <end position="82"/>
    </location>
</feature>
<feature type="region of interest" description="Disordered" evidence="2">
    <location>
        <begin position="185"/>
        <end position="204"/>
    </location>
</feature>
<dbReference type="SUPFAM" id="SSF47459">
    <property type="entry name" value="HLH, helix-loop-helix DNA-binding domain"/>
    <property type="match status" value="1"/>
</dbReference>
<dbReference type="PROSITE" id="PS50888">
    <property type="entry name" value="BHLH"/>
    <property type="match status" value="1"/>
</dbReference>
<feature type="region of interest" description="Disordered" evidence="2">
    <location>
        <begin position="425"/>
        <end position="449"/>
    </location>
</feature>
<dbReference type="Proteomes" id="UP000605846">
    <property type="component" value="Unassembled WGS sequence"/>
</dbReference>
<gene>
    <name evidence="4" type="ORF">EC973_003824</name>
</gene>
<name>A0A8H7ERK9_9FUNG</name>
<proteinExistence type="predicted"/>
<reference evidence="4" key="1">
    <citation type="submission" date="2020-01" db="EMBL/GenBank/DDBJ databases">
        <title>Genome Sequencing of Three Apophysomyces-Like Fungal Strains Confirms a Novel Fungal Genus in the Mucoromycota with divergent Burkholderia-like Endosymbiotic Bacteria.</title>
        <authorList>
            <person name="Stajich J.E."/>
            <person name="Macias A.M."/>
            <person name="Carter-House D."/>
            <person name="Lovett B."/>
            <person name="Kasson L.R."/>
            <person name="Berry K."/>
            <person name="Grigoriev I."/>
            <person name="Chang Y."/>
            <person name="Spatafora J."/>
            <person name="Kasson M.T."/>
        </authorList>
    </citation>
    <scope>NUCLEOTIDE SEQUENCE</scope>
    <source>
        <strain evidence="4">NRRL A-21654</strain>
    </source>
</reference>
<feature type="domain" description="BHLH" evidence="3">
    <location>
        <begin position="378"/>
        <end position="470"/>
    </location>
</feature>
<evidence type="ECO:0000313" key="5">
    <source>
        <dbReference type="Proteomes" id="UP000605846"/>
    </source>
</evidence>
<dbReference type="SMART" id="SM00353">
    <property type="entry name" value="HLH"/>
    <property type="match status" value="1"/>
</dbReference>
<feature type="region of interest" description="Disordered" evidence="2">
    <location>
        <begin position="47"/>
        <end position="82"/>
    </location>
</feature>
<keyword evidence="5" id="KW-1185">Reference proteome</keyword>
<organism evidence="4 5">
    <name type="scientific">Apophysomyces ossiformis</name>
    <dbReference type="NCBI Taxonomy" id="679940"/>
    <lineage>
        <taxon>Eukaryota</taxon>
        <taxon>Fungi</taxon>
        <taxon>Fungi incertae sedis</taxon>
        <taxon>Mucoromycota</taxon>
        <taxon>Mucoromycotina</taxon>
        <taxon>Mucoromycetes</taxon>
        <taxon>Mucorales</taxon>
        <taxon>Mucorineae</taxon>
        <taxon>Mucoraceae</taxon>
        <taxon>Apophysomyces</taxon>
    </lineage>
</organism>
<feature type="compositionally biased region" description="Polar residues" evidence="2">
    <location>
        <begin position="210"/>
        <end position="225"/>
    </location>
</feature>